<name>A0A9X1LSU7_9MICO</name>
<evidence type="ECO:0000313" key="2">
    <source>
        <dbReference type="Proteomes" id="UP001139354"/>
    </source>
</evidence>
<proteinExistence type="predicted"/>
<evidence type="ECO:0000313" key="1">
    <source>
        <dbReference type="EMBL" id="MCC2030905.1"/>
    </source>
</evidence>
<dbReference type="EMBL" id="JAGTTN010000001">
    <property type="protein sequence ID" value="MCC2030905.1"/>
    <property type="molecule type" value="Genomic_DNA"/>
</dbReference>
<gene>
    <name evidence="1" type="ORF">KEC57_01760</name>
</gene>
<protein>
    <submittedName>
        <fullName evidence="1">Uncharacterized protein</fullName>
    </submittedName>
</protein>
<keyword evidence="2" id="KW-1185">Reference proteome</keyword>
<organism evidence="1 2">
    <name type="scientific">Microbacterium allomyrinae</name>
    <dbReference type="NCBI Taxonomy" id="2830666"/>
    <lineage>
        <taxon>Bacteria</taxon>
        <taxon>Bacillati</taxon>
        <taxon>Actinomycetota</taxon>
        <taxon>Actinomycetes</taxon>
        <taxon>Micrococcales</taxon>
        <taxon>Microbacteriaceae</taxon>
        <taxon>Microbacterium</taxon>
    </lineage>
</organism>
<dbReference type="AlphaFoldDB" id="A0A9X1LSU7"/>
<reference evidence="1" key="1">
    <citation type="submission" date="2021-04" db="EMBL/GenBank/DDBJ databases">
        <title>Microbacterium tenobrionis sp. nov. and Microbacterium allomyrinae sp. nov., isolated from larvae of Tenobrio molitor and Allomyrina dichotoma, respectively.</title>
        <authorList>
            <person name="Lee S.D."/>
        </authorList>
    </citation>
    <scope>NUCLEOTIDE SEQUENCE</scope>
    <source>
        <strain evidence="1">BWT-G7</strain>
    </source>
</reference>
<comment type="caution">
    <text evidence="1">The sequence shown here is derived from an EMBL/GenBank/DDBJ whole genome shotgun (WGS) entry which is preliminary data.</text>
</comment>
<sequence>MPALYDTFGKSWSLHNVGGSIATDVTLRLGFPIKKVGNPWKDFSIGQAVGPGQSVVIPNTDRLADPRVKMYPKQTPETPNGWATLKPGEERDDAIYVNDQYVTIHWRDHKGRERRGRIPVR</sequence>
<accession>A0A9X1LSU7</accession>
<dbReference type="Proteomes" id="UP001139354">
    <property type="component" value="Unassembled WGS sequence"/>
</dbReference>